<dbReference type="Pfam" id="PF01979">
    <property type="entry name" value="Amidohydro_1"/>
    <property type="match status" value="1"/>
</dbReference>
<evidence type="ECO:0000256" key="4">
    <source>
        <dbReference type="ARBA" id="ARBA00047720"/>
    </source>
</evidence>
<dbReference type="STRING" id="252246.SAMN05421799_103222"/>
<dbReference type="InterPro" id="IPR026912">
    <property type="entry name" value="Adenine_deam_C"/>
</dbReference>
<dbReference type="InterPro" id="IPR006680">
    <property type="entry name" value="Amidohydro-rel"/>
</dbReference>
<evidence type="ECO:0000313" key="8">
    <source>
        <dbReference type="Proteomes" id="UP000186156"/>
    </source>
</evidence>
<dbReference type="EC" id="3.5.4.2" evidence="2"/>
<dbReference type="AlphaFoldDB" id="A0A1N7LKZ2"/>
<reference evidence="8" key="1">
    <citation type="submission" date="2017-01" db="EMBL/GenBank/DDBJ databases">
        <authorList>
            <person name="Varghese N."/>
            <person name="Submissions S."/>
        </authorList>
    </citation>
    <scope>NUCLEOTIDE SEQUENCE [LARGE SCALE GENOMIC DNA]</scope>
    <source>
        <strain evidence="8">DSM 16176</strain>
    </source>
</reference>
<dbReference type="PANTHER" id="PTHR11113">
    <property type="entry name" value="N-ACETYLGLUCOSAMINE-6-PHOSPHATE DEACETYLASE"/>
    <property type="match status" value="1"/>
</dbReference>
<dbReference type="InterPro" id="IPR011059">
    <property type="entry name" value="Metal-dep_hydrolase_composite"/>
</dbReference>
<dbReference type="Gene3D" id="3.20.20.140">
    <property type="entry name" value="Metal-dependent hydrolases"/>
    <property type="match status" value="1"/>
</dbReference>
<comment type="similarity">
    <text evidence="1">Belongs to the metallo-dependent hydrolases superfamily. Adenine deaminase family.</text>
</comment>
<evidence type="ECO:0000313" key="7">
    <source>
        <dbReference type="EMBL" id="SIS74508.1"/>
    </source>
</evidence>
<protein>
    <recommendedName>
        <fullName evidence="2">adenine deaminase</fullName>
        <ecNumber evidence="2">3.5.4.2</ecNumber>
    </recommendedName>
</protein>
<dbReference type="PANTHER" id="PTHR11113:SF6">
    <property type="entry name" value="ADENINE DEAMINASE YERA-RELATED"/>
    <property type="match status" value="1"/>
</dbReference>
<dbReference type="RefSeq" id="WP_084182497.1">
    <property type="nucleotide sequence ID" value="NZ_FTOO01000003.1"/>
</dbReference>
<proteinExistence type="inferred from homology"/>
<accession>A0A1N7LKZ2</accession>
<feature type="domain" description="Adenine deaminase C-terminal" evidence="6">
    <location>
        <begin position="423"/>
        <end position="587"/>
    </location>
</feature>
<keyword evidence="3" id="KW-0378">Hydrolase</keyword>
<dbReference type="GO" id="GO:0000034">
    <property type="term" value="F:adenine deaminase activity"/>
    <property type="evidence" value="ECO:0007669"/>
    <property type="project" value="UniProtKB-EC"/>
</dbReference>
<evidence type="ECO:0000259" key="6">
    <source>
        <dbReference type="Pfam" id="PF13382"/>
    </source>
</evidence>
<dbReference type="OrthoDB" id="9775607at2"/>
<name>A0A1N7LKZ2_9BACL</name>
<gene>
    <name evidence="7" type="ORF">SAMN05421799_103222</name>
</gene>
<dbReference type="InterPro" id="IPR032466">
    <property type="entry name" value="Metal_Hydrolase"/>
</dbReference>
<sequence>MPRGNRIRLKTPRGVLVDVARGDRAADLWIVGGRVVNVYSGEVLEANIAISGDRFAYVGPREPGAHETNILDTKGKYIVPGLIEPHSHPWVVYNPVSLTARVLPLGTTTLVHDNLFFFLRLGLDGFQRMLDDLAGLPGLHLWLARVVSQAEYREEREVFHPAALETLLDRADVVGTAEITRWPMLYDGDRWAIETLEAAHARGKVCDGHTSGASYERLNTVVAAGIGACHEAITAKEVLDRLRLGLWTVLRDSSLRPDLDEVVRAVTEHGADTRRLCMTVDGPNPTFIEERGFVDGLIRRAVSAGVPPVQAVQMATINAATYLGLDDVLGGIAPGRRADAVVVKDLRDFCADMVLSAGRVVAERGRLSVSLPKIDWKRYQSRAHFLVPESVVADPALYAFPVSSVRRNGQRATVPVIRFRSAVITERVDYDLPVRSDYVSLDDSPGLTYAALVDSDGQWITHAVVSNFVPLVDGMASTYNTTTHLLVMGRDPVSMARAAARVHAMEGGIALYQEGEERFCAALPFTGMMIMDHRFETALRVARGIAEAVREAGYPFHDILYSLLFLTCDFLPGLRITPSGVIDVKSKAVVIPATGPLVTRITREDSVSPGVGRRARSISLGKGGRE</sequence>
<evidence type="ECO:0000256" key="2">
    <source>
        <dbReference type="ARBA" id="ARBA00012782"/>
    </source>
</evidence>
<dbReference type="SUPFAM" id="SSF51338">
    <property type="entry name" value="Composite domain of metallo-dependent hydrolases"/>
    <property type="match status" value="1"/>
</dbReference>
<evidence type="ECO:0000259" key="5">
    <source>
        <dbReference type="Pfam" id="PF01979"/>
    </source>
</evidence>
<comment type="catalytic activity">
    <reaction evidence="4">
        <text>adenine + H2O + H(+) = hypoxanthine + NH4(+)</text>
        <dbReference type="Rhea" id="RHEA:23688"/>
        <dbReference type="ChEBI" id="CHEBI:15377"/>
        <dbReference type="ChEBI" id="CHEBI:15378"/>
        <dbReference type="ChEBI" id="CHEBI:16708"/>
        <dbReference type="ChEBI" id="CHEBI:17368"/>
        <dbReference type="ChEBI" id="CHEBI:28938"/>
        <dbReference type="EC" id="3.5.4.2"/>
    </reaction>
</comment>
<evidence type="ECO:0000256" key="3">
    <source>
        <dbReference type="ARBA" id="ARBA00022801"/>
    </source>
</evidence>
<dbReference type="Pfam" id="PF13382">
    <property type="entry name" value="Adenine_deam_C"/>
    <property type="match status" value="1"/>
</dbReference>
<evidence type="ECO:0000256" key="1">
    <source>
        <dbReference type="ARBA" id="ARBA00006773"/>
    </source>
</evidence>
<organism evidence="7 8">
    <name type="scientific">Alicyclobacillus vulcanalis</name>
    <dbReference type="NCBI Taxonomy" id="252246"/>
    <lineage>
        <taxon>Bacteria</taxon>
        <taxon>Bacillati</taxon>
        <taxon>Bacillota</taxon>
        <taxon>Bacilli</taxon>
        <taxon>Bacillales</taxon>
        <taxon>Alicyclobacillaceae</taxon>
        <taxon>Alicyclobacillus</taxon>
    </lineage>
</organism>
<dbReference type="Proteomes" id="UP000186156">
    <property type="component" value="Unassembled WGS sequence"/>
</dbReference>
<dbReference type="EMBL" id="FTOO01000003">
    <property type="protein sequence ID" value="SIS74508.1"/>
    <property type="molecule type" value="Genomic_DNA"/>
</dbReference>
<feature type="domain" description="Amidohydrolase-related" evidence="5">
    <location>
        <begin position="77"/>
        <end position="361"/>
    </location>
</feature>
<dbReference type="Gene3D" id="2.30.40.10">
    <property type="entry name" value="Urease, subunit C, domain 1"/>
    <property type="match status" value="1"/>
</dbReference>
<keyword evidence="8" id="KW-1185">Reference proteome</keyword>
<dbReference type="SUPFAM" id="SSF51556">
    <property type="entry name" value="Metallo-dependent hydrolases"/>
    <property type="match status" value="1"/>
</dbReference>